<reference evidence="4 5" key="1">
    <citation type="submission" date="2016-10" db="EMBL/GenBank/DDBJ databases">
        <authorList>
            <person name="de Groot N.N."/>
        </authorList>
    </citation>
    <scope>NUCLEOTIDE SEQUENCE [LARGE SCALE GENOMIC DNA]</scope>
    <source>
        <strain evidence="4 5">CPCC 202699</strain>
    </source>
</reference>
<evidence type="ECO:0000256" key="2">
    <source>
        <dbReference type="PROSITE-ProRule" id="PRU00335"/>
    </source>
</evidence>
<dbReference type="GO" id="GO:0003677">
    <property type="term" value="F:DNA binding"/>
    <property type="evidence" value="ECO:0007669"/>
    <property type="project" value="UniProtKB-UniRule"/>
</dbReference>
<name>A0A1H3KAM4_9PSEU</name>
<dbReference type="SUPFAM" id="SSF48498">
    <property type="entry name" value="Tetracyclin repressor-like, C-terminal domain"/>
    <property type="match status" value="1"/>
</dbReference>
<dbReference type="EMBL" id="FNON01000005">
    <property type="protein sequence ID" value="SDY48959.1"/>
    <property type="molecule type" value="Genomic_DNA"/>
</dbReference>
<dbReference type="SUPFAM" id="SSF46689">
    <property type="entry name" value="Homeodomain-like"/>
    <property type="match status" value="1"/>
</dbReference>
<evidence type="ECO:0000313" key="4">
    <source>
        <dbReference type="EMBL" id="SDY48959.1"/>
    </source>
</evidence>
<dbReference type="InterPro" id="IPR001647">
    <property type="entry name" value="HTH_TetR"/>
</dbReference>
<evidence type="ECO:0000259" key="3">
    <source>
        <dbReference type="PROSITE" id="PS50977"/>
    </source>
</evidence>
<dbReference type="Proteomes" id="UP000199515">
    <property type="component" value="Unassembled WGS sequence"/>
</dbReference>
<evidence type="ECO:0000256" key="1">
    <source>
        <dbReference type="ARBA" id="ARBA00023125"/>
    </source>
</evidence>
<feature type="domain" description="HTH tetR-type" evidence="3">
    <location>
        <begin position="12"/>
        <end position="72"/>
    </location>
</feature>
<dbReference type="STRING" id="589385.SAMN05421504_105708"/>
<dbReference type="InterPro" id="IPR041583">
    <property type="entry name" value="TetR_C_31"/>
</dbReference>
<dbReference type="Pfam" id="PF17940">
    <property type="entry name" value="TetR_C_31"/>
    <property type="match status" value="1"/>
</dbReference>
<feature type="DNA-binding region" description="H-T-H motif" evidence="2">
    <location>
        <begin position="35"/>
        <end position="54"/>
    </location>
</feature>
<dbReference type="AlphaFoldDB" id="A0A1H3KAM4"/>
<dbReference type="InterPro" id="IPR009057">
    <property type="entry name" value="Homeodomain-like_sf"/>
</dbReference>
<keyword evidence="5" id="KW-1185">Reference proteome</keyword>
<sequence length="190" mass="20090">MSCHYVYSDGVISKRERALGAAVDLLGTEGLRALTHVRVDERAELPRGSTSNYFRTRAALLDGVVDWMVRQETPSVGAALDVATPDELVEAVARLFEFMLGPNRVVTTARMVLRLEASHDPALRQALARGGAAMTDLVVPVLTRLGASDPQVAAAALGACGQGFFVQAIAGGTTPDPRPVLEVIVRGALA</sequence>
<dbReference type="InterPro" id="IPR036271">
    <property type="entry name" value="Tet_transcr_reg_TetR-rel_C_sf"/>
</dbReference>
<keyword evidence="1 2" id="KW-0238">DNA-binding</keyword>
<dbReference type="PROSITE" id="PS50977">
    <property type="entry name" value="HTH_TETR_2"/>
    <property type="match status" value="1"/>
</dbReference>
<evidence type="ECO:0000313" key="5">
    <source>
        <dbReference type="Proteomes" id="UP000199515"/>
    </source>
</evidence>
<organism evidence="4 5">
    <name type="scientific">Amycolatopsis xylanica</name>
    <dbReference type="NCBI Taxonomy" id="589385"/>
    <lineage>
        <taxon>Bacteria</taxon>
        <taxon>Bacillati</taxon>
        <taxon>Actinomycetota</taxon>
        <taxon>Actinomycetes</taxon>
        <taxon>Pseudonocardiales</taxon>
        <taxon>Pseudonocardiaceae</taxon>
        <taxon>Amycolatopsis</taxon>
    </lineage>
</organism>
<gene>
    <name evidence="4" type="ORF">SAMN05421504_105708</name>
</gene>
<accession>A0A1H3KAM4</accession>
<protein>
    <submittedName>
        <fullName evidence="4">DNA-binding transcriptional regulator, AcrR family</fullName>
    </submittedName>
</protein>
<dbReference type="Gene3D" id="1.10.357.10">
    <property type="entry name" value="Tetracycline Repressor, domain 2"/>
    <property type="match status" value="1"/>
</dbReference>
<proteinExistence type="predicted"/>